<name>A0A194XN66_MOLSC</name>
<sequence length="309" mass="34964">MRLVKIDSALVAANEENYNSYFHTEAEAPGESIPSEVPQSFKRWLPLIAKSQNISLEQIQITNITSKQARFILEAAQSSLHTREPNRLYAEELAELALSFNTLNFTLKGLFLRLDACSAKDGVRGISPLRTAEEIVLRITTSHRATNSILRCLESGDEAFELFFLPFNEHMRTENEYRVFCAPPEGKITAVSQYRWHKPNFFSARPADEISRAMERIMNGAQEVHGNILDEVKGGNGGEMDKLLLQQGFTFDVMFDEESEECKLIELNSFGVRSGCGSCLFHWLRDWDALYGRPKDGGGEVEIEFRISV</sequence>
<proteinExistence type="predicted"/>
<dbReference type="EMBL" id="KQ947407">
    <property type="protein sequence ID" value="KUJ21581.1"/>
    <property type="molecule type" value="Genomic_DNA"/>
</dbReference>
<dbReference type="KEGG" id="psco:LY89DRAFT_681045"/>
<reference evidence="1 2" key="1">
    <citation type="submission" date="2015-10" db="EMBL/GenBank/DDBJ databases">
        <title>Full genome of DAOMC 229536 Phialocephala scopiformis, a fungal endophyte of spruce producing the potent anti-insectan compound rugulosin.</title>
        <authorList>
            <consortium name="DOE Joint Genome Institute"/>
            <person name="Walker A.K."/>
            <person name="Frasz S.L."/>
            <person name="Seifert K.A."/>
            <person name="Miller J.D."/>
            <person name="Mondo S.J."/>
            <person name="Labutti K."/>
            <person name="Lipzen A."/>
            <person name="Dockter R."/>
            <person name="Kennedy M."/>
            <person name="Grigoriev I.V."/>
            <person name="Spatafora J.W."/>
        </authorList>
    </citation>
    <scope>NUCLEOTIDE SEQUENCE [LARGE SCALE GENOMIC DNA]</scope>
    <source>
        <strain evidence="1 2">CBS 120377</strain>
    </source>
</reference>
<evidence type="ECO:0000313" key="2">
    <source>
        <dbReference type="Proteomes" id="UP000070700"/>
    </source>
</evidence>
<dbReference type="RefSeq" id="XP_018075936.1">
    <property type="nucleotide sequence ID" value="XM_018214195.1"/>
</dbReference>
<dbReference type="GeneID" id="28823921"/>
<evidence type="ECO:0000313" key="1">
    <source>
        <dbReference type="EMBL" id="KUJ21581.1"/>
    </source>
</evidence>
<keyword evidence="2" id="KW-1185">Reference proteome</keyword>
<organism evidence="1 2">
    <name type="scientific">Mollisia scopiformis</name>
    <name type="common">Conifer needle endophyte fungus</name>
    <name type="synonym">Phialocephala scopiformis</name>
    <dbReference type="NCBI Taxonomy" id="149040"/>
    <lineage>
        <taxon>Eukaryota</taxon>
        <taxon>Fungi</taxon>
        <taxon>Dikarya</taxon>
        <taxon>Ascomycota</taxon>
        <taxon>Pezizomycotina</taxon>
        <taxon>Leotiomycetes</taxon>
        <taxon>Helotiales</taxon>
        <taxon>Mollisiaceae</taxon>
        <taxon>Mollisia</taxon>
    </lineage>
</organism>
<gene>
    <name evidence="1" type="ORF">LY89DRAFT_681045</name>
</gene>
<protein>
    <recommendedName>
        <fullName evidence="3">Cell division cycle protein 123</fullName>
    </recommendedName>
</protein>
<dbReference type="OrthoDB" id="360540at2759"/>
<dbReference type="AlphaFoldDB" id="A0A194XN66"/>
<dbReference type="Proteomes" id="UP000070700">
    <property type="component" value="Unassembled WGS sequence"/>
</dbReference>
<accession>A0A194XN66</accession>
<evidence type="ECO:0008006" key="3">
    <source>
        <dbReference type="Google" id="ProtNLM"/>
    </source>
</evidence>
<dbReference type="InParanoid" id="A0A194XN66"/>